<evidence type="ECO:0000313" key="3">
    <source>
        <dbReference type="EMBL" id="MPN63282.1"/>
    </source>
</evidence>
<comment type="similarity">
    <text evidence="1">Belongs to the flagella basal body rod proteins family.</text>
</comment>
<reference evidence="3" key="1">
    <citation type="submission" date="2019-08" db="EMBL/GenBank/DDBJ databases">
        <authorList>
            <person name="Kucharzyk K."/>
            <person name="Murdoch R.W."/>
            <person name="Higgins S."/>
            <person name="Loffler F."/>
        </authorList>
    </citation>
    <scope>NUCLEOTIDE SEQUENCE</scope>
</reference>
<proteinExistence type="inferred from homology"/>
<dbReference type="InterPro" id="IPR002371">
    <property type="entry name" value="FlgK"/>
</dbReference>
<dbReference type="SUPFAM" id="SSF64518">
    <property type="entry name" value="Phase 1 flagellin"/>
    <property type="match status" value="1"/>
</dbReference>
<sequence>MQIATAAANANGDIYKFALSQGNNASGDNAILLSNRLKIDTSLNLGGSSLDNYYSSMIGALGIQKQNAARLTDNQETLVNQIKNWRESTKGVNMDEEMTNMIRFQQGYNAAARILTTMDEMLDKLINGTGVVGR</sequence>
<comment type="caution">
    <text evidence="3">The sequence shown here is derived from an EMBL/GenBank/DDBJ whole genome shotgun (WGS) entry which is preliminary data.</text>
</comment>
<organism evidence="3">
    <name type="scientific">bioreactor metagenome</name>
    <dbReference type="NCBI Taxonomy" id="1076179"/>
    <lineage>
        <taxon>unclassified sequences</taxon>
        <taxon>metagenomes</taxon>
        <taxon>ecological metagenomes</taxon>
    </lineage>
</organism>
<evidence type="ECO:0000259" key="2">
    <source>
        <dbReference type="Pfam" id="PF06429"/>
    </source>
</evidence>
<gene>
    <name evidence="3" type="ORF">SDC9_211039</name>
</gene>
<protein>
    <recommendedName>
        <fullName evidence="2">Flagellar basal-body/hook protein C-terminal domain-containing protein</fullName>
    </recommendedName>
</protein>
<dbReference type="PANTHER" id="PTHR30033">
    <property type="entry name" value="FLAGELLAR HOOK-ASSOCIATED PROTEIN 1"/>
    <property type="match status" value="1"/>
</dbReference>
<dbReference type="GO" id="GO:0044780">
    <property type="term" value="P:bacterial-type flagellum assembly"/>
    <property type="evidence" value="ECO:0007669"/>
    <property type="project" value="InterPro"/>
</dbReference>
<dbReference type="Pfam" id="PF06429">
    <property type="entry name" value="Flg_bbr_C"/>
    <property type="match status" value="1"/>
</dbReference>
<dbReference type="AlphaFoldDB" id="A0A645JJ79"/>
<dbReference type="EMBL" id="VSSQ01142455">
    <property type="protein sequence ID" value="MPN63282.1"/>
    <property type="molecule type" value="Genomic_DNA"/>
</dbReference>
<accession>A0A645JJ79</accession>
<dbReference type="InterPro" id="IPR010930">
    <property type="entry name" value="Flg_bb/hook_C_dom"/>
</dbReference>
<feature type="domain" description="Flagellar basal-body/hook protein C-terminal" evidence="2">
    <location>
        <begin position="91"/>
        <end position="127"/>
    </location>
</feature>
<dbReference type="GO" id="GO:0009424">
    <property type="term" value="C:bacterial-type flagellum hook"/>
    <property type="evidence" value="ECO:0007669"/>
    <property type="project" value="InterPro"/>
</dbReference>
<name>A0A645JJ79_9ZZZZ</name>
<evidence type="ECO:0000256" key="1">
    <source>
        <dbReference type="ARBA" id="ARBA00009677"/>
    </source>
</evidence>
<dbReference type="PANTHER" id="PTHR30033:SF1">
    <property type="entry name" value="FLAGELLAR HOOK-ASSOCIATED PROTEIN 1"/>
    <property type="match status" value="1"/>
</dbReference>
<dbReference type="GO" id="GO:0005198">
    <property type="term" value="F:structural molecule activity"/>
    <property type="evidence" value="ECO:0007669"/>
    <property type="project" value="InterPro"/>
</dbReference>